<dbReference type="PROSITE" id="PS51375">
    <property type="entry name" value="PPR"/>
    <property type="match status" value="1"/>
</dbReference>
<gene>
    <name evidence="3" type="ORF">GSCOC_T00013527001</name>
</gene>
<dbReference type="InterPro" id="IPR002885">
    <property type="entry name" value="PPR_rpt"/>
</dbReference>
<name>A0A068VK81_COFCA</name>
<dbReference type="PANTHER" id="PTHR47926:SF347">
    <property type="entry name" value="PENTATRICOPEPTIDE REPEAT-CONTAINING PROTEIN"/>
    <property type="match status" value="1"/>
</dbReference>
<dbReference type="Gramene" id="CDP21027">
    <property type="protein sequence ID" value="CDP21027"/>
    <property type="gene ID" value="GSCOC_T00013527001"/>
</dbReference>
<evidence type="ECO:0000313" key="3">
    <source>
        <dbReference type="EMBL" id="CDP21027.1"/>
    </source>
</evidence>
<reference evidence="4" key="1">
    <citation type="journal article" date="2014" name="Science">
        <title>The coffee genome provides insight into the convergent evolution of caffeine biosynthesis.</title>
        <authorList>
            <person name="Denoeud F."/>
            <person name="Carretero-Paulet L."/>
            <person name="Dereeper A."/>
            <person name="Droc G."/>
            <person name="Guyot R."/>
            <person name="Pietrella M."/>
            <person name="Zheng C."/>
            <person name="Alberti A."/>
            <person name="Anthony F."/>
            <person name="Aprea G."/>
            <person name="Aury J.M."/>
            <person name="Bento P."/>
            <person name="Bernard M."/>
            <person name="Bocs S."/>
            <person name="Campa C."/>
            <person name="Cenci A."/>
            <person name="Combes M.C."/>
            <person name="Crouzillat D."/>
            <person name="Da Silva C."/>
            <person name="Daddiego L."/>
            <person name="De Bellis F."/>
            <person name="Dussert S."/>
            <person name="Garsmeur O."/>
            <person name="Gayraud T."/>
            <person name="Guignon V."/>
            <person name="Jahn K."/>
            <person name="Jamilloux V."/>
            <person name="Joet T."/>
            <person name="Labadie K."/>
            <person name="Lan T."/>
            <person name="Leclercq J."/>
            <person name="Lepelley M."/>
            <person name="Leroy T."/>
            <person name="Li L.T."/>
            <person name="Librado P."/>
            <person name="Lopez L."/>
            <person name="Munoz A."/>
            <person name="Noel B."/>
            <person name="Pallavicini A."/>
            <person name="Perrotta G."/>
            <person name="Poncet V."/>
            <person name="Pot D."/>
            <person name="Priyono X."/>
            <person name="Rigoreau M."/>
            <person name="Rouard M."/>
            <person name="Rozas J."/>
            <person name="Tranchant-Dubreuil C."/>
            <person name="VanBuren R."/>
            <person name="Zhang Q."/>
            <person name="Andrade A.C."/>
            <person name="Argout X."/>
            <person name="Bertrand B."/>
            <person name="de Kochko A."/>
            <person name="Graziosi G."/>
            <person name="Henry R.J."/>
            <person name="Jayarama X."/>
            <person name="Ming R."/>
            <person name="Nagai C."/>
            <person name="Rounsley S."/>
            <person name="Sankoff D."/>
            <person name="Giuliano G."/>
            <person name="Albert V.A."/>
            <person name="Wincker P."/>
            <person name="Lashermes P."/>
        </authorList>
    </citation>
    <scope>NUCLEOTIDE SEQUENCE [LARGE SCALE GENOMIC DNA]</scope>
    <source>
        <strain evidence="4">cv. DH200-94</strain>
    </source>
</reference>
<evidence type="ECO:0000313" key="4">
    <source>
        <dbReference type="Proteomes" id="UP000295252"/>
    </source>
</evidence>
<dbReference type="InParanoid" id="A0A068VK81"/>
<keyword evidence="1" id="KW-0677">Repeat</keyword>
<dbReference type="PANTHER" id="PTHR47926">
    <property type="entry name" value="PENTATRICOPEPTIDE REPEAT-CONTAINING PROTEIN"/>
    <property type="match status" value="1"/>
</dbReference>
<protein>
    <submittedName>
        <fullName evidence="3">DH200=94 genomic scaffold, scaffold_2329</fullName>
    </submittedName>
</protein>
<dbReference type="GO" id="GO:0003723">
    <property type="term" value="F:RNA binding"/>
    <property type="evidence" value="ECO:0007669"/>
    <property type="project" value="InterPro"/>
</dbReference>
<dbReference type="NCBIfam" id="TIGR00756">
    <property type="entry name" value="PPR"/>
    <property type="match status" value="1"/>
</dbReference>
<dbReference type="GO" id="GO:0009451">
    <property type="term" value="P:RNA modification"/>
    <property type="evidence" value="ECO:0007669"/>
    <property type="project" value="InterPro"/>
</dbReference>
<dbReference type="STRING" id="49390.A0A068VK81"/>
<sequence length="194" mass="22689">MESKVPLSFFLSSFFSLSLFNFIVGRQAHALWIKCKISGNLVVNSALMDIYFKCSSLSEGRLVCEKFLDRNFVTWSALTSGYGHHGRVVQVIESFHRMLDEGFNIWIWTSSNAMCRMCHMHWIELLHTMEKNCRAGHWRIFHHSDKSLVLRHMRMYALLKLTLYLRNRAASWSGLNCLNMHMIFGLPYTTLQEC</sequence>
<dbReference type="InterPro" id="IPR011990">
    <property type="entry name" value="TPR-like_helical_dom_sf"/>
</dbReference>
<evidence type="ECO:0000256" key="2">
    <source>
        <dbReference type="PROSITE-ProRule" id="PRU00708"/>
    </source>
</evidence>
<dbReference type="Gene3D" id="1.25.40.10">
    <property type="entry name" value="Tetratricopeptide repeat domain"/>
    <property type="match status" value="1"/>
</dbReference>
<dbReference type="Proteomes" id="UP000295252">
    <property type="component" value="Unassembled WGS sequence"/>
</dbReference>
<dbReference type="AlphaFoldDB" id="A0A068VK81"/>
<proteinExistence type="predicted"/>
<dbReference type="PhylomeDB" id="A0A068VK81"/>
<dbReference type="EMBL" id="HG741413">
    <property type="protein sequence ID" value="CDP21027.1"/>
    <property type="molecule type" value="Genomic_DNA"/>
</dbReference>
<evidence type="ECO:0000256" key="1">
    <source>
        <dbReference type="ARBA" id="ARBA00022737"/>
    </source>
</evidence>
<dbReference type="InterPro" id="IPR046960">
    <property type="entry name" value="PPR_At4g14850-like_plant"/>
</dbReference>
<accession>A0A068VK81</accession>
<feature type="repeat" description="PPR" evidence="2">
    <location>
        <begin position="71"/>
        <end position="105"/>
    </location>
</feature>
<dbReference type="Pfam" id="PF01535">
    <property type="entry name" value="PPR"/>
    <property type="match status" value="1"/>
</dbReference>
<organism evidence="3 4">
    <name type="scientific">Coffea canephora</name>
    <name type="common">Robusta coffee</name>
    <dbReference type="NCBI Taxonomy" id="49390"/>
    <lineage>
        <taxon>Eukaryota</taxon>
        <taxon>Viridiplantae</taxon>
        <taxon>Streptophyta</taxon>
        <taxon>Embryophyta</taxon>
        <taxon>Tracheophyta</taxon>
        <taxon>Spermatophyta</taxon>
        <taxon>Magnoliopsida</taxon>
        <taxon>eudicotyledons</taxon>
        <taxon>Gunneridae</taxon>
        <taxon>Pentapetalae</taxon>
        <taxon>asterids</taxon>
        <taxon>lamiids</taxon>
        <taxon>Gentianales</taxon>
        <taxon>Rubiaceae</taxon>
        <taxon>Ixoroideae</taxon>
        <taxon>Gardenieae complex</taxon>
        <taxon>Bertiereae - Coffeeae clade</taxon>
        <taxon>Coffeeae</taxon>
        <taxon>Coffea</taxon>
    </lineage>
</organism>
<keyword evidence="4" id="KW-1185">Reference proteome</keyword>